<dbReference type="InterPro" id="IPR036938">
    <property type="entry name" value="PAP2/HPO_sf"/>
</dbReference>
<sequence length="192" mass="21341">MDNINRIFFQAINQYAGKSGILDASAIFIAEAMPYILIGIMLYLWFFSDQSKQRISFFAGYSVLIALLLSYIIGAAYFHPRPFVANLGTQLVEHAADASFPSDHTTFIFAISLMYWLNKPTRSLGGWLSCLSLIAGLARVFVGVHYPFDIAGAVLVGLVSSLMVIYLAKKVSYLEKVFKLFCCIKLPSSIKN</sequence>
<reference evidence="7" key="1">
    <citation type="journal article" date="2019" name="Int. J. Syst. Evol. Microbiol.">
        <title>The Global Catalogue of Microorganisms (GCM) 10K type strain sequencing project: providing services to taxonomists for standard genome sequencing and annotation.</title>
        <authorList>
            <consortium name="The Broad Institute Genomics Platform"/>
            <consortium name="The Broad Institute Genome Sequencing Center for Infectious Disease"/>
            <person name="Wu L."/>
            <person name="Ma J."/>
        </authorList>
    </citation>
    <scope>NUCLEOTIDE SEQUENCE [LARGE SCALE GENOMIC DNA]</scope>
    <source>
        <strain evidence="7">NBRC 100033</strain>
    </source>
</reference>
<accession>A0ABQ5ZZA6</accession>
<evidence type="ECO:0000313" key="7">
    <source>
        <dbReference type="Proteomes" id="UP001156682"/>
    </source>
</evidence>
<protein>
    <recommendedName>
        <fullName evidence="1">undecaprenyl-diphosphate phosphatase</fullName>
        <ecNumber evidence="1">3.6.1.27</ecNumber>
    </recommendedName>
    <alternativeName>
        <fullName evidence="2">Undecaprenyl pyrophosphate phosphatase</fullName>
    </alternativeName>
</protein>
<dbReference type="Proteomes" id="UP001156682">
    <property type="component" value="Unassembled WGS sequence"/>
</dbReference>
<evidence type="ECO:0000313" key="6">
    <source>
        <dbReference type="EMBL" id="GLR63667.1"/>
    </source>
</evidence>
<evidence type="ECO:0000256" key="2">
    <source>
        <dbReference type="ARBA" id="ARBA00032707"/>
    </source>
</evidence>
<dbReference type="RefSeq" id="WP_036238950.1">
    <property type="nucleotide sequence ID" value="NZ_BSOR01000016.1"/>
</dbReference>
<evidence type="ECO:0000256" key="1">
    <source>
        <dbReference type="ARBA" id="ARBA00012374"/>
    </source>
</evidence>
<dbReference type="SMART" id="SM00014">
    <property type="entry name" value="acidPPc"/>
    <property type="match status" value="1"/>
</dbReference>
<feature type="transmembrane region" description="Helical" evidence="4">
    <location>
        <begin position="24"/>
        <end position="46"/>
    </location>
</feature>
<feature type="domain" description="Phosphatidic acid phosphatase type 2/haloperoxidase" evidence="5">
    <location>
        <begin position="59"/>
        <end position="165"/>
    </location>
</feature>
<keyword evidence="4" id="KW-1133">Transmembrane helix</keyword>
<dbReference type="SUPFAM" id="SSF48317">
    <property type="entry name" value="Acid phosphatase/Vanadium-dependent haloperoxidase"/>
    <property type="match status" value="1"/>
</dbReference>
<dbReference type="EMBL" id="BSOR01000016">
    <property type="protein sequence ID" value="GLR63667.1"/>
    <property type="molecule type" value="Genomic_DNA"/>
</dbReference>
<dbReference type="InterPro" id="IPR033879">
    <property type="entry name" value="UPP_Pase"/>
</dbReference>
<evidence type="ECO:0000256" key="3">
    <source>
        <dbReference type="ARBA" id="ARBA00047594"/>
    </source>
</evidence>
<dbReference type="EC" id="3.6.1.27" evidence="1"/>
<dbReference type="InterPro" id="IPR000326">
    <property type="entry name" value="PAP2/HPO"/>
</dbReference>
<feature type="transmembrane region" description="Helical" evidence="4">
    <location>
        <begin position="98"/>
        <end position="117"/>
    </location>
</feature>
<dbReference type="Pfam" id="PF01569">
    <property type="entry name" value="PAP2"/>
    <property type="match status" value="1"/>
</dbReference>
<organism evidence="6 7">
    <name type="scientific">Marinospirillum insulare</name>
    <dbReference type="NCBI Taxonomy" id="217169"/>
    <lineage>
        <taxon>Bacteria</taxon>
        <taxon>Pseudomonadati</taxon>
        <taxon>Pseudomonadota</taxon>
        <taxon>Gammaproteobacteria</taxon>
        <taxon>Oceanospirillales</taxon>
        <taxon>Oceanospirillaceae</taxon>
        <taxon>Marinospirillum</taxon>
    </lineage>
</organism>
<evidence type="ECO:0000259" key="5">
    <source>
        <dbReference type="SMART" id="SM00014"/>
    </source>
</evidence>
<dbReference type="PANTHER" id="PTHR14969:SF13">
    <property type="entry name" value="AT30094P"/>
    <property type="match status" value="1"/>
</dbReference>
<feature type="transmembrane region" description="Helical" evidence="4">
    <location>
        <begin position="124"/>
        <end position="144"/>
    </location>
</feature>
<feature type="transmembrane region" description="Helical" evidence="4">
    <location>
        <begin position="150"/>
        <end position="168"/>
    </location>
</feature>
<keyword evidence="4" id="KW-0812">Transmembrane</keyword>
<feature type="transmembrane region" description="Helical" evidence="4">
    <location>
        <begin position="58"/>
        <end position="78"/>
    </location>
</feature>
<dbReference type="PANTHER" id="PTHR14969">
    <property type="entry name" value="SPHINGOSINE-1-PHOSPHATE PHOSPHOHYDROLASE"/>
    <property type="match status" value="1"/>
</dbReference>
<keyword evidence="4" id="KW-0472">Membrane</keyword>
<name>A0ABQ5ZZA6_9GAMM</name>
<proteinExistence type="predicted"/>
<comment type="catalytic activity">
    <reaction evidence="3">
        <text>di-trans,octa-cis-undecaprenyl diphosphate + H2O = di-trans,octa-cis-undecaprenyl phosphate + phosphate + H(+)</text>
        <dbReference type="Rhea" id="RHEA:28094"/>
        <dbReference type="ChEBI" id="CHEBI:15377"/>
        <dbReference type="ChEBI" id="CHEBI:15378"/>
        <dbReference type="ChEBI" id="CHEBI:43474"/>
        <dbReference type="ChEBI" id="CHEBI:58405"/>
        <dbReference type="ChEBI" id="CHEBI:60392"/>
        <dbReference type="EC" id="3.6.1.27"/>
    </reaction>
</comment>
<comment type="caution">
    <text evidence="6">The sequence shown here is derived from an EMBL/GenBank/DDBJ whole genome shotgun (WGS) entry which is preliminary data.</text>
</comment>
<gene>
    <name evidence="6" type="ORF">GCM10007878_11020</name>
</gene>
<keyword evidence="7" id="KW-1185">Reference proteome</keyword>
<evidence type="ECO:0000256" key="4">
    <source>
        <dbReference type="SAM" id="Phobius"/>
    </source>
</evidence>
<dbReference type="Gene3D" id="1.20.144.10">
    <property type="entry name" value="Phosphatidic acid phosphatase type 2/haloperoxidase"/>
    <property type="match status" value="1"/>
</dbReference>
<dbReference type="CDD" id="cd03385">
    <property type="entry name" value="PAP2_BcrC_like"/>
    <property type="match status" value="1"/>
</dbReference>